<evidence type="ECO:0000313" key="1">
    <source>
        <dbReference type="EMBL" id="KAF0710591.1"/>
    </source>
</evidence>
<evidence type="ECO:0000313" key="6">
    <source>
        <dbReference type="Proteomes" id="UP000265716"/>
    </source>
</evidence>
<evidence type="ECO:0000313" key="10">
    <source>
        <dbReference type="Proteomes" id="UP000469452"/>
    </source>
</evidence>
<evidence type="ECO:0000313" key="8">
    <source>
        <dbReference type="Proteomes" id="UP000266643"/>
    </source>
</evidence>
<dbReference type="Proteomes" id="UP000469452">
    <property type="component" value="Unassembled WGS sequence"/>
</dbReference>
<protein>
    <submittedName>
        <fullName evidence="2">Uncharacterized protein</fullName>
    </submittedName>
</protein>
<proteinExistence type="predicted"/>
<dbReference type="VEuPathDB" id="FungiDB:H257_19338"/>
<organism evidence="2 6">
    <name type="scientific">Aphanomyces astaci</name>
    <name type="common">Crayfish plague agent</name>
    <dbReference type="NCBI Taxonomy" id="112090"/>
    <lineage>
        <taxon>Eukaryota</taxon>
        <taxon>Sar</taxon>
        <taxon>Stramenopiles</taxon>
        <taxon>Oomycota</taxon>
        <taxon>Saprolegniomycetes</taxon>
        <taxon>Saprolegniales</taxon>
        <taxon>Verrucalvaceae</taxon>
        <taxon>Aphanomyces</taxon>
    </lineage>
</organism>
<comment type="caution">
    <text evidence="2">The sequence shown here is derived from an EMBL/GenBank/DDBJ whole genome shotgun (WGS) entry which is preliminary data.</text>
</comment>
<evidence type="ECO:0000313" key="3">
    <source>
        <dbReference type="EMBL" id="RHY64351.1"/>
    </source>
</evidence>
<dbReference type="EMBL" id="QUTH01004559">
    <property type="protein sequence ID" value="RHZ13239.1"/>
    <property type="molecule type" value="Genomic_DNA"/>
</dbReference>
<reference evidence="6 7" key="1">
    <citation type="submission" date="2018-08" db="EMBL/GenBank/DDBJ databases">
        <title>Aphanomyces genome sequencing and annotation.</title>
        <authorList>
            <person name="Minardi D."/>
            <person name="Oidtmann B."/>
            <person name="Van Der Giezen M."/>
            <person name="Studholme D.J."/>
        </authorList>
    </citation>
    <scope>NUCLEOTIDE SEQUENCE [LARGE SCALE GENOMIC DNA]</scope>
    <source>
        <strain evidence="4 7">197901</strain>
        <strain evidence="3 8">D2</strain>
        <strain evidence="5 9">Da</strain>
        <strain evidence="2 6">SA</strain>
    </source>
</reference>
<dbReference type="Proteomes" id="UP000266643">
    <property type="component" value="Unassembled WGS sequence"/>
</dbReference>
<dbReference type="Proteomes" id="UP000266196">
    <property type="component" value="Unassembled WGS sequence"/>
</dbReference>
<dbReference type="Proteomes" id="UP000285430">
    <property type="component" value="Unassembled WGS sequence"/>
</dbReference>
<name>A0A397D6C3_APHAT</name>
<evidence type="ECO:0000313" key="4">
    <source>
        <dbReference type="EMBL" id="RHY94333.1"/>
    </source>
</evidence>
<dbReference type="Proteomes" id="UP000265716">
    <property type="component" value="Unassembled WGS sequence"/>
</dbReference>
<dbReference type="EMBL" id="QUTC01005202">
    <property type="protein sequence ID" value="RHY59619.1"/>
    <property type="molecule type" value="Genomic_DNA"/>
</dbReference>
<dbReference type="EMBL" id="VJMI01018468">
    <property type="protein sequence ID" value="KAF0710591.1"/>
    <property type="molecule type" value="Genomic_DNA"/>
</dbReference>
<evidence type="ECO:0000313" key="2">
    <source>
        <dbReference type="EMBL" id="RHY59619.1"/>
    </source>
</evidence>
<accession>A0A397D6C3</accession>
<dbReference type="EMBL" id="QUTD01005066">
    <property type="protein sequence ID" value="RHY64351.1"/>
    <property type="molecule type" value="Genomic_DNA"/>
</dbReference>
<gene>
    <name evidence="1" type="ORF">AaE_012459</name>
    <name evidence="3" type="ORF">DYB30_007854</name>
    <name evidence="4" type="ORF">DYB31_016077</name>
    <name evidence="5" type="ORF">DYB37_013467</name>
    <name evidence="2" type="ORF">DYB38_005306</name>
</gene>
<dbReference type="EMBL" id="QUTE01017140">
    <property type="protein sequence ID" value="RHY94333.1"/>
    <property type="molecule type" value="Genomic_DNA"/>
</dbReference>
<evidence type="ECO:0000313" key="9">
    <source>
        <dbReference type="Proteomes" id="UP000285430"/>
    </source>
</evidence>
<evidence type="ECO:0000313" key="7">
    <source>
        <dbReference type="Proteomes" id="UP000266196"/>
    </source>
</evidence>
<dbReference type="AlphaFoldDB" id="A0A397D6C3"/>
<evidence type="ECO:0000313" key="5">
    <source>
        <dbReference type="EMBL" id="RHZ13239.1"/>
    </source>
</evidence>
<reference evidence="1 10" key="2">
    <citation type="submission" date="2019-06" db="EMBL/GenBank/DDBJ databases">
        <title>Genomics analysis of Aphanomyces spp. identifies a new class of oomycete effector associated with host adaptation.</title>
        <authorList>
            <person name="Gaulin E."/>
        </authorList>
    </citation>
    <scope>NUCLEOTIDE SEQUENCE [LARGE SCALE GENOMIC DNA]</scope>
    <source>
        <strain evidence="1 10">E</strain>
    </source>
</reference>
<sequence length="200" mass="22141">MKFLAALVHAAAASELVFDSLAPLYLWGTGTTISKDKSVGVQFRTPPASSACNPAPGIRSISCSLALEYVNFTLRTIHIPTNVELWLQADLFPSVYVPQPRSSSRIPIRTFARQAKFQWFPDSPIVLAPDTKYWFTVHSNGEPKDELPIWLDGAKKFSTANDPSLDVAQATKTELGPWHVLPLSQNRTVPSLQVYAQYIV</sequence>